<dbReference type="Pfam" id="PF02585">
    <property type="entry name" value="PIG-L"/>
    <property type="match status" value="1"/>
</dbReference>
<proteinExistence type="inferred from homology"/>
<comment type="caution">
    <text evidence="4">The sequence shown here is derived from an EMBL/GenBank/DDBJ whole genome shotgun (WGS) entry which is preliminary data.</text>
</comment>
<dbReference type="Gene3D" id="3.40.50.10320">
    <property type="entry name" value="LmbE-like"/>
    <property type="match status" value="1"/>
</dbReference>
<feature type="chain" id="PRO_5034947016" description="N-acetylglucosaminylphosphatidylinositol deacetylase" evidence="3">
    <location>
        <begin position="19"/>
        <end position="352"/>
    </location>
</feature>
<evidence type="ECO:0000256" key="1">
    <source>
        <dbReference type="ARBA" id="ARBA00006066"/>
    </source>
</evidence>
<reference evidence="4" key="1">
    <citation type="submission" date="2020-06" db="EMBL/GenBank/DDBJ databases">
        <title>Draft genome sequences of strains closely related to Aspergillus parafelis and Aspergillus hiratsukae.</title>
        <authorList>
            <person name="Dos Santos R.A.C."/>
            <person name="Rivero-Menendez O."/>
            <person name="Steenwyk J.L."/>
            <person name="Mead M.E."/>
            <person name="Goldman G.H."/>
            <person name="Alastruey-Izquierdo A."/>
            <person name="Rokas A."/>
        </authorList>
    </citation>
    <scope>NUCLEOTIDE SEQUENCE</scope>
    <source>
        <strain evidence="4">CNM-CM5623</strain>
    </source>
</reference>
<evidence type="ECO:0000313" key="4">
    <source>
        <dbReference type="EMBL" id="KAF7155395.1"/>
    </source>
</evidence>
<evidence type="ECO:0000256" key="2">
    <source>
        <dbReference type="ARBA" id="ARBA00012176"/>
    </source>
</evidence>
<dbReference type="Proteomes" id="UP000654922">
    <property type="component" value="Unassembled WGS sequence"/>
</dbReference>
<feature type="signal peptide" evidence="3">
    <location>
        <begin position="1"/>
        <end position="18"/>
    </location>
</feature>
<dbReference type="InterPro" id="IPR024078">
    <property type="entry name" value="LmbE-like_dom_sf"/>
</dbReference>
<evidence type="ECO:0000313" key="5">
    <source>
        <dbReference type="Proteomes" id="UP000654922"/>
    </source>
</evidence>
<keyword evidence="3" id="KW-0732">Signal</keyword>
<dbReference type="PANTHER" id="PTHR12993:SF23">
    <property type="entry name" value="N-ACETYLGLUCOSAMINYLPHOSPHATIDYLINOSITOL DEACETYLASE"/>
    <property type="match status" value="1"/>
</dbReference>
<dbReference type="GO" id="GO:0000225">
    <property type="term" value="F:N-acetylglucosaminylphosphatidylinositol deacetylase activity"/>
    <property type="evidence" value="ECO:0007669"/>
    <property type="project" value="UniProtKB-EC"/>
</dbReference>
<evidence type="ECO:0000256" key="3">
    <source>
        <dbReference type="SAM" id="SignalP"/>
    </source>
</evidence>
<gene>
    <name evidence="4" type="ORF">CNMCM5623_007466</name>
</gene>
<comment type="similarity">
    <text evidence="1">Belongs to the PIGL family.</text>
</comment>
<dbReference type="InterPro" id="IPR003737">
    <property type="entry name" value="GlcNAc_PI_deacetylase-related"/>
</dbReference>
<dbReference type="GO" id="GO:0005783">
    <property type="term" value="C:endoplasmic reticulum"/>
    <property type="evidence" value="ECO:0007669"/>
    <property type="project" value="TreeGrafter"/>
</dbReference>
<dbReference type="OrthoDB" id="203440at2759"/>
<dbReference type="EMBL" id="JACBAE010001402">
    <property type="protein sequence ID" value="KAF7155395.1"/>
    <property type="molecule type" value="Genomic_DNA"/>
</dbReference>
<sequence length="352" mass="37677">MKLHHFLLPVALTATAGAQTLNIVAHEDDDLLFFSPKLINEIRSGRSVRTIFVTAGDAGNGADYWNSRQEGSKAAYAQMSGDDNSWTESDAGIPGFNIPLFKLNNNPSISLVFLQLPDGNNGGEGFGSGSLQQLWQGTISSLTSWGGTSYSKSDLVNVLRHLADNFKYDHINTQDFVHDYGDGDHSDHHTTAYFVHEAFADCASTASITSYMGYPVVSEPANLDGDLLAQKKAVFYNYAGYDKNTCHSDETCNGRDEALWIQREYIVSELDQSTCKKATAKGTVSTVVTPSASPTQSPKAILKAATSITASPSAATQSGNPYVQFTGDSAHGMALSGVFCVSAAILSAFALL</sequence>
<organism evidence="4 5">
    <name type="scientific">Aspergillus felis</name>
    <dbReference type="NCBI Taxonomy" id="1287682"/>
    <lineage>
        <taxon>Eukaryota</taxon>
        <taxon>Fungi</taxon>
        <taxon>Dikarya</taxon>
        <taxon>Ascomycota</taxon>
        <taxon>Pezizomycotina</taxon>
        <taxon>Eurotiomycetes</taxon>
        <taxon>Eurotiomycetidae</taxon>
        <taxon>Eurotiales</taxon>
        <taxon>Aspergillaceae</taxon>
        <taxon>Aspergillus</taxon>
        <taxon>Aspergillus subgen. Fumigati</taxon>
    </lineage>
</organism>
<dbReference type="EC" id="3.5.1.89" evidence="2"/>
<dbReference type="AlphaFoldDB" id="A0A8H6UJJ9"/>
<name>A0A8H6UJJ9_9EURO</name>
<dbReference type="SUPFAM" id="SSF102588">
    <property type="entry name" value="LmbE-like"/>
    <property type="match status" value="1"/>
</dbReference>
<protein>
    <recommendedName>
        <fullName evidence="2">N-acetylglucosaminylphosphatidylinositol deacetylase</fullName>
        <ecNumber evidence="2">3.5.1.89</ecNumber>
    </recommendedName>
</protein>
<dbReference type="PANTHER" id="PTHR12993">
    <property type="entry name" value="N-ACETYLGLUCOSAMINYL-PHOSPHATIDYLINOSITOL DE-N-ACETYLASE-RELATED"/>
    <property type="match status" value="1"/>
</dbReference>
<accession>A0A8H6UJJ9</accession>